<gene>
    <name evidence="9" type="ORF">UFOPK3339_00284</name>
</gene>
<comment type="subcellular location">
    <subcellularLocation>
        <location evidence="1">Cell membrane</location>
        <topology evidence="1">Multi-pass membrane protein</topology>
    </subcellularLocation>
</comment>
<dbReference type="GO" id="GO:0005886">
    <property type="term" value="C:plasma membrane"/>
    <property type="evidence" value="ECO:0007669"/>
    <property type="project" value="UniProtKB-SubCell"/>
</dbReference>
<evidence type="ECO:0000313" key="9">
    <source>
        <dbReference type="EMBL" id="CAB4858476.1"/>
    </source>
</evidence>
<evidence type="ECO:0000256" key="3">
    <source>
        <dbReference type="ARBA" id="ARBA00022475"/>
    </source>
</evidence>
<feature type="transmembrane region" description="Helical" evidence="8">
    <location>
        <begin position="21"/>
        <end position="43"/>
    </location>
</feature>
<feature type="transmembrane region" description="Helical" evidence="8">
    <location>
        <begin position="413"/>
        <end position="438"/>
    </location>
</feature>
<evidence type="ECO:0000256" key="5">
    <source>
        <dbReference type="ARBA" id="ARBA00022989"/>
    </source>
</evidence>
<feature type="transmembrane region" description="Helical" evidence="8">
    <location>
        <begin position="388"/>
        <end position="407"/>
    </location>
</feature>
<evidence type="ECO:0000256" key="4">
    <source>
        <dbReference type="ARBA" id="ARBA00022692"/>
    </source>
</evidence>
<dbReference type="GO" id="GO:0030001">
    <property type="term" value="P:metal ion transport"/>
    <property type="evidence" value="ECO:0007669"/>
    <property type="project" value="UniProtKB-ARBA"/>
</dbReference>
<sequence length="454" mass="48700">MDSKWSIRAITRPRFSVHPTQITVLGYAGLITLGAILLALPISSTGEPLSIVEAFFTSTSAVCVTGLSVIDVSSGLTDFGKVVLMSLIQLGGLGIMTVSGLVAIAIFRRLSTGGAELISSEFRAQSTDSTMKSTIMRIVRMVFFFEAIGALILAVWFGWVHNYDAPKAVWMGVFHAVSSFNNAGFALYPDNLMGFVADPVVSLTICALVIIGGLGFPVIMELRRIGWAPRRWTMNFNLVMFMTGVLLVGGTIYIVALEWSNPATLGPLDPATKILAAFFQSVQTRTAGFNSVDIGAMNPETWLGMDALMFIGGGPAGTAGGIKVTTFAVLAFIVWTELKGDSAVNIFGKRLSRSVHRQAITIALLAVAYIAFSTILMQMTTNESTDRIIFEVISAFGTVGLSTGITANLSDPALINLMLLMIVGRLGPLTLSTALILTHRPKLYEFPKERPILG</sequence>
<dbReference type="AlphaFoldDB" id="A0A6J7CKP9"/>
<keyword evidence="4 8" id="KW-0812">Transmembrane</keyword>
<evidence type="ECO:0000256" key="2">
    <source>
        <dbReference type="ARBA" id="ARBA00022448"/>
    </source>
</evidence>
<feature type="transmembrane region" description="Helical" evidence="8">
    <location>
        <begin position="359"/>
        <end position="376"/>
    </location>
</feature>
<evidence type="ECO:0000256" key="7">
    <source>
        <dbReference type="ARBA" id="ARBA00023136"/>
    </source>
</evidence>
<feature type="transmembrane region" description="Helical" evidence="8">
    <location>
        <begin position="138"/>
        <end position="157"/>
    </location>
</feature>
<proteinExistence type="predicted"/>
<dbReference type="EMBL" id="CAFBLF010000027">
    <property type="protein sequence ID" value="CAB4858476.1"/>
    <property type="molecule type" value="Genomic_DNA"/>
</dbReference>
<keyword evidence="3" id="KW-1003">Cell membrane</keyword>
<keyword evidence="6" id="KW-0406">Ion transport</keyword>
<accession>A0A6J7CKP9</accession>
<dbReference type="PANTHER" id="PTHR32024">
    <property type="entry name" value="TRK SYSTEM POTASSIUM UPTAKE PROTEIN TRKG-RELATED"/>
    <property type="match status" value="1"/>
</dbReference>
<protein>
    <submittedName>
        <fullName evidence="9">Unannotated protein</fullName>
    </submittedName>
</protein>
<dbReference type="PANTHER" id="PTHR32024:SF1">
    <property type="entry name" value="KTR SYSTEM POTASSIUM UPTAKE PROTEIN B"/>
    <property type="match status" value="1"/>
</dbReference>
<evidence type="ECO:0000256" key="1">
    <source>
        <dbReference type="ARBA" id="ARBA00004651"/>
    </source>
</evidence>
<feature type="transmembrane region" description="Helical" evidence="8">
    <location>
        <begin position="49"/>
        <end position="70"/>
    </location>
</feature>
<organism evidence="9">
    <name type="scientific">freshwater metagenome</name>
    <dbReference type="NCBI Taxonomy" id="449393"/>
    <lineage>
        <taxon>unclassified sequences</taxon>
        <taxon>metagenomes</taxon>
        <taxon>ecological metagenomes</taxon>
    </lineage>
</organism>
<name>A0A6J7CKP9_9ZZZZ</name>
<evidence type="ECO:0000256" key="6">
    <source>
        <dbReference type="ARBA" id="ARBA00023065"/>
    </source>
</evidence>
<feature type="transmembrane region" description="Helical" evidence="8">
    <location>
        <begin position="82"/>
        <end position="107"/>
    </location>
</feature>
<dbReference type="Pfam" id="PF02386">
    <property type="entry name" value="TrkH"/>
    <property type="match status" value="1"/>
</dbReference>
<feature type="transmembrane region" description="Helical" evidence="8">
    <location>
        <begin position="200"/>
        <end position="220"/>
    </location>
</feature>
<keyword evidence="5 8" id="KW-1133">Transmembrane helix</keyword>
<keyword evidence="2" id="KW-0813">Transport</keyword>
<dbReference type="InterPro" id="IPR003445">
    <property type="entry name" value="Cat_transpt"/>
</dbReference>
<evidence type="ECO:0000256" key="8">
    <source>
        <dbReference type="SAM" id="Phobius"/>
    </source>
</evidence>
<dbReference type="GO" id="GO:0008324">
    <property type="term" value="F:monoatomic cation transmembrane transporter activity"/>
    <property type="evidence" value="ECO:0007669"/>
    <property type="project" value="InterPro"/>
</dbReference>
<keyword evidence="7 8" id="KW-0472">Membrane</keyword>
<reference evidence="9" key="1">
    <citation type="submission" date="2020-05" db="EMBL/GenBank/DDBJ databases">
        <authorList>
            <person name="Chiriac C."/>
            <person name="Salcher M."/>
            <person name="Ghai R."/>
            <person name="Kavagutti S V."/>
        </authorList>
    </citation>
    <scope>NUCLEOTIDE SEQUENCE</scope>
</reference>
<feature type="transmembrane region" description="Helical" evidence="8">
    <location>
        <begin position="232"/>
        <end position="256"/>
    </location>
</feature>